<keyword evidence="5" id="KW-0067">ATP-binding</keyword>
<proteinExistence type="predicted"/>
<keyword evidence="7" id="KW-0234">DNA repair</keyword>
<dbReference type="EMBL" id="SRJC01000002">
    <property type="protein sequence ID" value="TGB02772.1"/>
    <property type="molecule type" value="Genomic_DNA"/>
</dbReference>
<dbReference type="STRING" id="192814.GCA_900166575_02890"/>
<evidence type="ECO:0000259" key="8">
    <source>
        <dbReference type="Pfam" id="PF12705"/>
    </source>
</evidence>
<evidence type="ECO:0000313" key="10">
    <source>
        <dbReference type="Proteomes" id="UP000297982"/>
    </source>
</evidence>
<dbReference type="Gene3D" id="3.90.320.10">
    <property type="match status" value="1"/>
</dbReference>
<evidence type="ECO:0000256" key="2">
    <source>
        <dbReference type="ARBA" id="ARBA00022763"/>
    </source>
</evidence>
<evidence type="ECO:0000256" key="7">
    <source>
        <dbReference type="ARBA" id="ARBA00023204"/>
    </source>
</evidence>
<dbReference type="GO" id="GO:0003677">
    <property type="term" value="F:DNA binding"/>
    <property type="evidence" value="ECO:0007669"/>
    <property type="project" value="UniProtKB-KW"/>
</dbReference>
<dbReference type="GO" id="GO:0004386">
    <property type="term" value="F:helicase activity"/>
    <property type="evidence" value="ECO:0007669"/>
    <property type="project" value="UniProtKB-KW"/>
</dbReference>
<protein>
    <submittedName>
        <fullName evidence="9">Dna2/Cas4 domain-containing protein</fullName>
    </submittedName>
</protein>
<evidence type="ECO:0000256" key="4">
    <source>
        <dbReference type="ARBA" id="ARBA00022806"/>
    </source>
</evidence>
<evidence type="ECO:0000256" key="5">
    <source>
        <dbReference type="ARBA" id="ARBA00022840"/>
    </source>
</evidence>
<keyword evidence="10" id="KW-1185">Reference proteome</keyword>
<evidence type="ECO:0000256" key="6">
    <source>
        <dbReference type="ARBA" id="ARBA00023125"/>
    </source>
</evidence>
<dbReference type="InterPro" id="IPR038726">
    <property type="entry name" value="PDDEXK_AddAB-type"/>
</dbReference>
<dbReference type="RefSeq" id="WP_135327719.1">
    <property type="nucleotide sequence ID" value="NZ_SRJC01000002.1"/>
</dbReference>
<keyword evidence="2" id="KW-0227">DNA damage</keyword>
<dbReference type="AlphaFoldDB" id="A0A4Z0H132"/>
<organism evidence="9 10">
    <name type="scientific">Halobacillus salinus</name>
    <dbReference type="NCBI Taxonomy" id="192814"/>
    <lineage>
        <taxon>Bacteria</taxon>
        <taxon>Bacillati</taxon>
        <taxon>Bacillota</taxon>
        <taxon>Bacilli</taxon>
        <taxon>Bacillales</taxon>
        <taxon>Bacillaceae</taxon>
        <taxon>Halobacillus</taxon>
    </lineage>
</organism>
<name>A0A4Z0H132_9BACI</name>
<reference evidence="9 10" key="1">
    <citation type="journal article" date="2003" name="Int. J. Syst. Evol. Microbiol.">
        <title>Halobacillus salinus sp. nov., isolated from a salt lake on the coast of the East Sea in Korea.</title>
        <authorList>
            <person name="Yoon J.H."/>
            <person name="Kang K.H."/>
            <person name="Park Y.H."/>
        </authorList>
    </citation>
    <scope>NUCLEOTIDE SEQUENCE [LARGE SCALE GENOMIC DNA]</scope>
    <source>
        <strain evidence="9 10">HSL-3</strain>
    </source>
</reference>
<keyword evidence="4" id="KW-0347">Helicase</keyword>
<dbReference type="GO" id="GO:0006281">
    <property type="term" value="P:DNA repair"/>
    <property type="evidence" value="ECO:0007669"/>
    <property type="project" value="UniProtKB-KW"/>
</dbReference>
<evidence type="ECO:0000256" key="1">
    <source>
        <dbReference type="ARBA" id="ARBA00022741"/>
    </source>
</evidence>
<accession>A0A4Z0H132</accession>
<dbReference type="Pfam" id="PF12705">
    <property type="entry name" value="PDDEXK_1"/>
    <property type="match status" value="1"/>
</dbReference>
<feature type="domain" description="PD-(D/E)XK endonuclease-like" evidence="8">
    <location>
        <begin position="11"/>
        <end position="309"/>
    </location>
</feature>
<dbReference type="GO" id="GO:0016787">
    <property type="term" value="F:hydrolase activity"/>
    <property type="evidence" value="ECO:0007669"/>
    <property type="project" value="UniProtKB-KW"/>
</dbReference>
<keyword evidence="6" id="KW-0238">DNA-binding</keyword>
<dbReference type="InterPro" id="IPR011604">
    <property type="entry name" value="PDDEXK-like_dom_sf"/>
</dbReference>
<comment type="caution">
    <text evidence="9">The sequence shown here is derived from an EMBL/GenBank/DDBJ whole genome shotgun (WGS) entry which is preliminary data.</text>
</comment>
<evidence type="ECO:0000313" key="9">
    <source>
        <dbReference type="EMBL" id="TGB02772.1"/>
    </source>
</evidence>
<gene>
    <name evidence="9" type="ORF">E4663_11480</name>
</gene>
<dbReference type="Proteomes" id="UP000297982">
    <property type="component" value="Unassembled WGS sequence"/>
</dbReference>
<keyword evidence="1" id="KW-0547">Nucleotide-binding</keyword>
<sequence>MFEVKPYPELSWSLSRHKTMLTCLRKYAYDYYTSHNGWLSSADTLAQQAYRLKKITNLEMHFGSVVHDLIYQVIQRVLRGREIPTEESLVDEIRHHLNRGFVESTRKEHLWRNRPKHYTMLHEIYYSQTNSLPEDKVQKITNRLNTTVKNFFASTSFADVLNQQDMQFIDSEKFRFMKTGGVKVFIVMDLVYKDLNQNKWVIVDWKTGKKSEEDRNQLALYALYLQQKYKIESIEDIVIRNEYLLEGESLEHKLTEQDLINVQHLYQISIERMKEYLNDTSKNEPLPLEQFPLQDDPRVCSRCNYQELCFPEVYASQSSNV</sequence>
<dbReference type="GO" id="GO:0005524">
    <property type="term" value="F:ATP binding"/>
    <property type="evidence" value="ECO:0007669"/>
    <property type="project" value="UniProtKB-KW"/>
</dbReference>
<keyword evidence="3" id="KW-0378">Hydrolase</keyword>
<evidence type="ECO:0000256" key="3">
    <source>
        <dbReference type="ARBA" id="ARBA00022801"/>
    </source>
</evidence>